<dbReference type="EMBL" id="JAULBC010000009">
    <property type="protein sequence ID" value="MEX6690589.1"/>
    <property type="molecule type" value="Genomic_DNA"/>
</dbReference>
<keyword evidence="3" id="KW-1185">Reference proteome</keyword>
<dbReference type="Proteomes" id="UP001560573">
    <property type="component" value="Unassembled WGS sequence"/>
</dbReference>
<evidence type="ECO:0000313" key="3">
    <source>
        <dbReference type="Proteomes" id="UP001560573"/>
    </source>
</evidence>
<reference evidence="2 3" key="1">
    <citation type="submission" date="2023-07" db="EMBL/GenBank/DDBJ databases">
        <authorList>
            <person name="Lian W.-H."/>
        </authorList>
    </citation>
    <scope>NUCLEOTIDE SEQUENCE [LARGE SCALE GENOMIC DNA]</scope>
    <source>
        <strain evidence="2 3">SYSU DXS3180</strain>
    </source>
</reference>
<evidence type="ECO:0000259" key="1">
    <source>
        <dbReference type="SMART" id="SM01321"/>
    </source>
</evidence>
<dbReference type="InterPro" id="IPR002686">
    <property type="entry name" value="Transposase_17"/>
</dbReference>
<dbReference type="InterPro" id="IPR052715">
    <property type="entry name" value="RAYT_transposase"/>
</dbReference>
<dbReference type="PANTHER" id="PTHR36966">
    <property type="entry name" value="REP-ASSOCIATED TYROSINE TRANSPOSASE"/>
    <property type="match status" value="1"/>
</dbReference>
<organism evidence="2 3">
    <name type="scientific">Danxiaibacter flavus</name>
    <dbReference type="NCBI Taxonomy" id="3049108"/>
    <lineage>
        <taxon>Bacteria</taxon>
        <taxon>Pseudomonadati</taxon>
        <taxon>Bacteroidota</taxon>
        <taxon>Chitinophagia</taxon>
        <taxon>Chitinophagales</taxon>
        <taxon>Chitinophagaceae</taxon>
        <taxon>Danxiaibacter</taxon>
    </lineage>
</organism>
<dbReference type="Gene3D" id="3.30.70.1290">
    <property type="entry name" value="Transposase IS200-like"/>
    <property type="match status" value="1"/>
</dbReference>
<name>A0ABV3ZPI8_9BACT</name>
<dbReference type="PANTHER" id="PTHR36966:SF1">
    <property type="entry name" value="REP-ASSOCIATED TYROSINE TRANSPOSASE"/>
    <property type="match status" value="1"/>
</dbReference>
<comment type="caution">
    <text evidence="2">The sequence shown here is derived from an EMBL/GenBank/DDBJ whole genome shotgun (WGS) entry which is preliminary data.</text>
</comment>
<gene>
    <name evidence="2" type="ORF">QTN47_23960</name>
</gene>
<proteinExistence type="predicted"/>
<dbReference type="RefSeq" id="WP_369332000.1">
    <property type="nucleotide sequence ID" value="NZ_JAULBC010000009.1"/>
</dbReference>
<dbReference type="InterPro" id="IPR036515">
    <property type="entry name" value="Transposase_17_sf"/>
</dbReference>
<dbReference type="SMART" id="SM01321">
    <property type="entry name" value="Y1_Tnp"/>
    <property type="match status" value="1"/>
</dbReference>
<protein>
    <submittedName>
        <fullName evidence="2">Transposase</fullName>
    </submittedName>
</protein>
<accession>A0ABV3ZPI8</accession>
<sequence>MSNEIFTPHRKSYMSTGEIFFWTATINSWQLLLWDDRYKNVIVNSLRYLSEKGKIDLFAFVIMPNHIHLIWRTNELNGKETAQGSFLKFTAHEFRRMLLNEDGRELKKYAVTAHNKRHEFWQRDSLAIHLYSGKVAYQKMNYIHNNPVTERWKLVKDPCDYIYSSASFYEKGEKRYDFLEDLRNEF</sequence>
<evidence type="ECO:0000313" key="2">
    <source>
        <dbReference type="EMBL" id="MEX6690589.1"/>
    </source>
</evidence>
<dbReference type="SUPFAM" id="SSF143422">
    <property type="entry name" value="Transposase IS200-like"/>
    <property type="match status" value="1"/>
</dbReference>
<feature type="domain" description="Transposase IS200-like" evidence="1">
    <location>
        <begin position="15"/>
        <end position="146"/>
    </location>
</feature>